<evidence type="ECO:0000313" key="2">
    <source>
        <dbReference type="Proteomes" id="UP000655830"/>
    </source>
</evidence>
<keyword evidence="2" id="KW-1185">Reference proteome</keyword>
<dbReference type="RefSeq" id="WP_177669313.1">
    <property type="nucleotide sequence ID" value="NZ_JACRSY010000002.1"/>
</dbReference>
<dbReference type="InterPro" id="IPR025346">
    <property type="entry name" value="DUF4250"/>
</dbReference>
<comment type="caution">
    <text evidence="1">The sequence shown here is derived from an EMBL/GenBank/DDBJ whole genome shotgun (WGS) entry which is preliminary data.</text>
</comment>
<gene>
    <name evidence="1" type="ORF">H8718_01665</name>
</gene>
<proteinExistence type="predicted"/>
<name>A0A926EEU8_9FIRM</name>
<dbReference type="EMBL" id="JACRSY010000002">
    <property type="protein sequence ID" value="MBC8578249.1"/>
    <property type="molecule type" value="Genomic_DNA"/>
</dbReference>
<organism evidence="1 2">
    <name type="scientific">Zhenhengia yiwuensis</name>
    <dbReference type="NCBI Taxonomy" id="2763666"/>
    <lineage>
        <taxon>Bacteria</taxon>
        <taxon>Bacillati</taxon>
        <taxon>Bacillota</taxon>
        <taxon>Clostridia</taxon>
        <taxon>Lachnospirales</taxon>
        <taxon>Lachnospiraceae</taxon>
        <taxon>Zhenhengia</taxon>
    </lineage>
</organism>
<accession>A0A926EEU8</accession>
<dbReference type="Proteomes" id="UP000655830">
    <property type="component" value="Unassembled WGS sequence"/>
</dbReference>
<sequence>MENLNRKDPYMMLSIVNMKLRDECDSLEALCKDYDLDMEELLGRMDAIGYTYSMANNQFVG</sequence>
<evidence type="ECO:0000313" key="1">
    <source>
        <dbReference type="EMBL" id="MBC8578249.1"/>
    </source>
</evidence>
<dbReference type="Pfam" id="PF14056">
    <property type="entry name" value="DUF4250"/>
    <property type="match status" value="1"/>
</dbReference>
<protein>
    <submittedName>
        <fullName evidence="1">DUF4250 domain-containing protein</fullName>
    </submittedName>
</protein>
<reference evidence="1" key="1">
    <citation type="submission" date="2020-08" db="EMBL/GenBank/DDBJ databases">
        <title>Genome public.</title>
        <authorList>
            <person name="Liu C."/>
            <person name="Sun Q."/>
        </authorList>
    </citation>
    <scope>NUCLEOTIDE SEQUENCE</scope>
    <source>
        <strain evidence="1">NSJ-12</strain>
    </source>
</reference>
<dbReference type="AlphaFoldDB" id="A0A926EEU8"/>